<evidence type="ECO:0000313" key="2">
    <source>
        <dbReference type="EMBL" id="CAJ1943243.1"/>
    </source>
</evidence>
<organism evidence="2 3">
    <name type="scientific">Cylindrotheca closterium</name>
    <dbReference type="NCBI Taxonomy" id="2856"/>
    <lineage>
        <taxon>Eukaryota</taxon>
        <taxon>Sar</taxon>
        <taxon>Stramenopiles</taxon>
        <taxon>Ochrophyta</taxon>
        <taxon>Bacillariophyta</taxon>
        <taxon>Bacillariophyceae</taxon>
        <taxon>Bacillariophycidae</taxon>
        <taxon>Bacillariales</taxon>
        <taxon>Bacillariaceae</taxon>
        <taxon>Cylindrotheca</taxon>
    </lineage>
</organism>
<dbReference type="AlphaFoldDB" id="A0AAD2CU26"/>
<dbReference type="Proteomes" id="UP001295423">
    <property type="component" value="Unassembled WGS sequence"/>
</dbReference>
<keyword evidence="3" id="KW-1185">Reference proteome</keyword>
<comment type="caution">
    <text evidence="2">The sequence shown here is derived from an EMBL/GenBank/DDBJ whole genome shotgun (WGS) entry which is preliminary data.</text>
</comment>
<protein>
    <submittedName>
        <fullName evidence="2">Uncharacterized protein</fullName>
    </submittedName>
</protein>
<evidence type="ECO:0000313" key="3">
    <source>
        <dbReference type="Proteomes" id="UP001295423"/>
    </source>
</evidence>
<feature type="transmembrane region" description="Helical" evidence="1">
    <location>
        <begin position="12"/>
        <end position="32"/>
    </location>
</feature>
<evidence type="ECO:0000256" key="1">
    <source>
        <dbReference type="SAM" id="Phobius"/>
    </source>
</evidence>
<keyword evidence="1" id="KW-0812">Transmembrane</keyword>
<sequence length="243" mass="28977">MVVEDEIVQTILQFVALPVIIGFLVGINTFYYQHLVTRRTQGQSNRTEELQHARVTYENTMSDMENLFSLMKYSAWNIAWRKSRPAGIFSPDLLRDDQENWQRFEEALRVWRRNKIRYKAEVEMYFGKKESAARQLRIIDAMMEKYSYELWLIYNGIPNNPNVFLEHYVQPIEESYNSIFNCIMKATSQTITKEQEENVHQVTSSTFDDLEEKIIKFCLEMSESLKKENVGNLRRGRLYRQVR</sequence>
<accession>A0AAD2CU26</accession>
<proteinExistence type="predicted"/>
<name>A0AAD2CU26_9STRA</name>
<reference evidence="2" key="1">
    <citation type="submission" date="2023-08" db="EMBL/GenBank/DDBJ databases">
        <authorList>
            <person name="Audoor S."/>
            <person name="Bilcke G."/>
        </authorList>
    </citation>
    <scope>NUCLEOTIDE SEQUENCE</scope>
</reference>
<dbReference type="EMBL" id="CAKOGP040001113">
    <property type="protein sequence ID" value="CAJ1943243.1"/>
    <property type="molecule type" value="Genomic_DNA"/>
</dbReference>
<keyword evidence="1" id="KW-0472">Membrane</keyword>
<gene>
    <name evidence="2" type="ORF">CYCCA115_LOCUS8342</name>
</gene>
<keyword evidence="1" id="KW-1133">Transmembrane helix</keyword>